<reference evidence="1 2" key="1">
    <citation type="journal article" date="2014" name="Int. J. Syst. Evol. Microbiol.">
        <title>Oceanisphaera profunda sp. nov., a marine bacterium isolated from deep-sea sediment, and emended description of the genus Oceanisphaera.</title>
        <authorList>
            <person name="Xu Z."/>
            <person name="Zhang X.Y."/>
            <person name="Su H.N."/>
            <person name="Yu Z.C."/>
            <person name="Liu C."/>
            <person name="Li H."/>
            <person name="Chen X.L."/>
            <person name="Song X.Y."/>
            <person name="Xie B.B."/>
            <person name="Qin Q.L."/>
            <person name="Zhou B.C."/>
            <person name="Shi M."/>
            <person name="Huang Y."/>
            <person name="Zhang Y.Z."/>
        </authorList>
    </citation>
    <scope>NUCLEOTIDE SEQUENCE [LARGE SCALE GENOMIC DNA]</scope>
    <source>
        <strain evidence="1 2">SM1222</strain>
    </source>
</reference>
<sequence>MKKLSHPQVNDLDILGKMKCNKKITSYPFIKNEYEMMANQYSDYANNDGNPWFCTGWKISNYLKNRLERHYIKPYSDLKYIKELRDKGSPNVCPLCGSLKTATLDHFLPQADYPEWIIYSKNLIPACDCNSKRSNNVKGVNDRQRVLHPYYDDCLSSRLVSASFSGDFNEPSVDIVPLHSQYVAEETILFHIDTVIKNLRLFPGWKLNGNQ</sequence>
<gene>
    <name evidence="1" type="ORF">CBP31_01950</name>
</gene>
<evidence type="ECO:0000313" key="2">
    <source>
        <dbReference type="Proteomes" id="UP000243937"/>
    </source>
</evidence>
<proteinExistence type="predicted"/>
<dbReference type="Proteomes" id="UP000243937">
    <property type="component" value="Chromosome"/>
</dbReference>
<dbReference type="Gene3D" id="1.10.30.50">
    <property type="match status" value="1"/>
</dbReference>
<evidence type="ECO:0000313" key="1">
    <source>
        <dbReference type="EMBL" id="ART81544.1"/>
    </source>
</evidence>
<dbReference type="OrthoDB" id="9816185at2"/>
<protein>
    <recommendedName>
        <fullName evidence="3">HNH nuclease domain-containing protein</fullName>
    </recommendedName>
</protein>
<evidence type="ECO:0008006" key="3">
    <source>
        <dbReference type="Google" id="ProtNLM"/>
    </source>
</evidence>
<dbReference type="EMBL" id="CP021377">
    <property type="protein sequence ID" value="ART81544.1"/>
    <property type="molecule type" value="Genomic_DNA"/>
</dbReference>
<organism evidence="1 2">
    <name type="scientific">Oceanisphaera profunda</name>
    <dbReference type="NCBI Taxonomy" id="1416627"/>
    <lineage>
        <taxon>Bacteria</taxon>
        <taxon>Pseudomonadati</taxon>
        <taxon>Pseudomonadota</taxon>
        <taxon>Gammaproteobacteria</taxon>
        <taxon>Aeromonadales</taxon>
        <taxon>Aeromonadaceae</taxon>
        <taxon>Oceanisphaera</taxon>
    </lineage>
</organism>
<dbReference type="KEGG" id="opf:CBP31_01950"/>
<dbReference type="AlphaFoldDB" id="A0A1Y0D2J4"/>
<accession>A0A1Y0D2J4</accession>
<name>A0A1Y0D2J4_9GAMM</name>
<dbReference type="RefSeq" id="WP_087034628.1">
    <property type="nucleotide sequence ID" value="NZ_CP021377.1"/>
</dbReference>
<keyword evidence="2" id="KW-1185">Reference proteome</keyword>